<comment type="caution">
    <text evidence="2">The sequence shown here is derived from an EMBL/GenBank/DDBJ whole genome shotgun (WGS) entry which is preliminary data.</text>
</comment>
<reference evidence="2" key="1">
    <citation type="journal article" date="2020" name="New Phytol.">
        <title>Comparative genomics reveals dynamic genome evolution in host specialist ectomycorrhizal fungi.</title>
        <authorList>
            <person name="Lofgren L.A."/>
            <person name="Nguyen N.H."/>
            <person name="Vilgalys R."/>
            <person name="Ruytinx J."/>
            <person name="Liao H.L."/>
            <person name="Branco S."/>
            <person name="Kuo A."/>
            <person name="LaButti K."/>
            <person name="Lipzen A."/>
            <person name="Andreopoulos W."/>
            <person name="Pangilinan J."/>
            <person name="Riley R."/>
            <person name="Hundley H."/>
            <person name="Na H."/>
            <person name="Barry K."/>
            <person name="Grigoriev I.V."/>
            <person name="Stajich J.E."/>
            <person name="Kennedy P.G."/>
        </authorList>
    </citation>
    <scope>NUCLEOTIDE SEQUENCE</scope>
    <source>
        <strain evidence="2">MN1</strain>
    </source>
</reference>
<name>A0A9P7E949_9AGAM</name>
<gene>
    <name evidence="2" type="ORF">BJ212DRAFT_1273783</name>
    <name evidence="1" type="ORF">BJ212DRAFT_1287176</name>
</gene>
<proteinExistence type="predicted"/>
<keyword evidence="3" id="KW-1185">Reference proteome</keyword>
<evidence type="ECO:0000313" key="3">
    <source>
        <dbReference type="Proteomes" id="UP000807769"/>
    </source>
</evidence>
<protein>
    <submittedName>
        <fullName evidence="2">Uncharacterized protein</fullName>
    </submittedName>
</protein>
<accession>A0A9P7E949</accession>
<evidence type="ECO:0000313" key="2">
    <source>
        <dbReference type="EMBL" id="KAG1814766.1"/>
    </source>
</evidence>
<dbReference type="EMBL" id="JABBWG010000020">
    <property type="protein sequence ID" value="KAG1814766.1"/>
    <property type="molecule type" value="Genomic_DNA"/>
</dbReference>
<organism evidence="2 3">
    <name type="scientific">Suillus subaureus</name>
    <dbReference type="NCBI Taxonomy" id="48587"/>
    <lineage>
        <taxon>Eukaryota</taxon>
        <taxon>Fungi</taxon>
        <taxon>Dikarya</taxon>
        <taxon>Basidiomycota</taxon>
        <taxon>Agaricomycotina</taxon>
        <taxon>Agaricomycetes</taxon>
        <taxon>Agaricomycetidae</taxon>
        <taxon>Boletales</taxon>
        <taxon>Suillineae</taxon>
        <taxon>Suillaceae</taxon>
        <taxon>Suillus</taxon>
    </lineage>
</organism>
<evidence type="ECO:0000313" key="1">
    <source>
        <dbReference type="EMBL" id="KAG1800634.1"/>
    </source>
</evidence>
<dbReference type="GeneID" id="64625133"/>
<dbReference type="RefSeq" id="XP_041192102.1">
    <property type="nucleotide sequence ID" value="XM_041331116.1"/>
</dbReference>
<dbReference type="OrthoDB" id="2686689at2759"/>
<sequence>MVADLDEAKGRSADYPDAPPIEAVTTIQNQSHGHPHIEINPDVLETALQFAGPTRLAGIFGVSSHTIQHRALENELVEPGHPVYIKFTDEGGVTCRYYTSSTGSQSVLSDDELDSAMLQILTYYPCLGCCMIDGQLRYMGVSVPRSHIQASYSRVHGPPAAAFGVHHITR</sequence>
<dbReference type="Proteomes" id="UP000807769">
    <property type="component" value="Unassembled WGS sequence"/>
</dbReference>
<dbReference type="AlphaFoldDB" id="A0A9P7E949"/>
<dbReference type="EMBL" id="JABBWG010000110">
    <property type="protein sequence ID" value="KAG1800634.1"/>
    <property type="molecule type" value="Genomic_DNA"/>
</dbReference>